<proteinExistence type="predicted"/>
<accession>A0A699JSF7</accession>
<gene>
    <name evidence="1" type="ORF">Tci_626406</name>
</gene>
<reference evidence="1" key="1">
    <citation type="journal article" date="2019" name="Sci. Rep.">
        <title>Draft genome of Tanacetum cinerariifolium, the natural source of mosquito coil.</title>
        <authorList>
            <person name="Yamashiro T."/>
            <person name="Shiraishi A."/>
            <person name="Satake H."/>
            <person name="Nakayama K."/>
        </authorList>
    </citation>
    <scope>NUCLEOTIDE SEQUENCE</scope>
</reference>
<feature type="non-terminal residue" evidence="1">
    <location>
        <position position="1"/>
    </location>
</feature>
<organism evidence="1">
    <name type="scientific">Tanacetum cinerariifolium</name>
    <name type="common">Dalmatian daisy</name>
    <name type="synonym">Chrysanthemum cinerariifolium</name>
    <dbReference type="NCBI Taxonomy" id="118510"/>
    <lineage>
        <taxon>Eukaryota</taxon>
        <taxon>Viridiplantae</taxon>
        <taxon>Streptophyta</taxon>
        <taxon>Embryophyta</taxon>
        <taxon>Tracheophyta</taxon>
        <taxon>Spermatophyta</taxon>
        <taxon>Magnoliopsida</taxon>
        <taxon>eudicotyledons</taxon>
        <taxon>Gunneridae</taxon>
        <taxon>Pentapetalae</taxon>
        <taxon>asterids</taxon>
        <taxon>campanulids</taxon>
        <taxon>Asterales</taxon>
        <taxon>Asteraceae</taxon>
        <taxon>Asteroideae</taxon>
        <taxon>Anthemideae</taxon>
        <taxon>Anthemidinae</taxon>
        <taxon>Tanacetum</taxon>
    </lineage>
</organism>
<dbReference type="EMBL" id="BKCJ010442793">
    <property type="protein sequence ID" value="GFA54434.1"/>
    <property type="molecule type" value="Genomic_DNA"/>
</dbReference>
<sequence>TSGQGLCGRSDGGIVGVVGYGGVEQKHGSMKLQVVAGI</sequence>
<evidence type="ECO:0000313" key="1">
    <source>
        <dbReference type="EMBL" id="GFA54434.1"/>
    </source>
</evidence>
<name>A0A699JSF7_TANCI</name>
<protein>
    <submittedName>
        <fullName evidence="1">Uncharacterized protein</fullName>
    </submittedName>
</protein>
<comment type="caution">
    <text evidence="1">The sequence shown here is derived from an EMBL/GenBank/DDBJ whole genome shotgun (WGS) entry which is preliminary data.</text>
</comment>
<dbReference type="AlphaFoldDB" id="A0A699JSF7"/>